<feature type="DNA-binding region" description="H-T-H motif" evidence="4">
    <location>
        <begin position="53"/>
        <end position="72"/>
    </location>
</feature>
<dbReference type="InterPro" id="IPR050109">
    <property type="entry name" value="HTH-type_TetR-like_transc_reg"/>
</dbReference>
<evidence type="ECO:0000313" key="8">
    <source>
        <dbReference type="Proteomes" id="UP001143474"/>
    </source>
</evidence>
<organism evidence="7 8">
    <name type="scientific">Streptosporangium carneum</name>
    <dbReference type="NCBI Taxonomy" id="47481"/>
    <lineage>
        <taxon>Bacteria</taxon>
        <taxon>Bacillati</taxon>
        <taxon>Actinomycetota</taxon>
        <taxon>Actinomycetes</taxon>
        <taxon>Streptosporangiales</taxon>
        <taxon>Streptosporangiaceae</taxon>
        <taxon>Streptosporangium</taxon>
    </lineage>
</organism>
<dbReference type="InterPro" id="IPR001647">
    <property type="entry name" value="HTH_TetR"/>
</dbReference>
<dbReference type="GO" id="GO:0003700">
    <property type="term" value="F:DNA-binding transcription factor activity"/>
    <property type="evidence" value="ECO:0007669"/>
    <property type="project" value="TreeGrafter"/>
</dbReference>
<dbReference type="PANTHER" id="PTHR30055">
    <property type="entry name" value="HTH-TYPE TRANSCRIPTIONAL REGULATOR RUTR"/>
    <property type="match status" value="1"/>
</dbReference>
<dbReference type="Pfam" id="PF00440">
    <property type="entry name" value="TetR_N"/>
    <property type="match status" value="1"/>
</dbReference>
<evidence type="ECO:0000259" key="6">
    <source>
        <dbReference type="PROSITE" id="PS50977"/>
    </source>
</evidence>
<dbReference type="PANTHER" id="PTHR30055:SF238">
    <property type="entry name" value="MYCOFACTOCIN BIOSYNTHESIS TRANSCRIPTIONAL REGULATOR MFTR-RELATED"/>
    <property type="match status" value="1"/>
</dbReference>
<dbReference type="InterPro" id="IPR009057">
    <property type="entry name" value="Homeodomain-like_sf"/>
</dbReference>
<gene>
    <name evidence="7" type="ORF">GCM10017600_64670</name>
</gene>
<evidence type="ECO:0000256" key="1">
    <source>
        <dbReference type="ARBA" id="ARBA00023015"/>
    </source>
</evidence>
<dbReference type="EMBL" id="BSEV01000020">
    <property type="protein sequence ID" value="GLK13056.1"/>
    <property type="molecule type" value="Genomic_DNA"/>
</dbReference>
<protein>
    <recommendedName>
        <fullName evidence="6">HTH tetR-type domain-containing protein</fullName>
    </recommendedName>
</protein>
<name>A0A9W6I7Y5_9ACTN</name>
<keyword evidence="1" id="KW-0805">Transcription regulation</keyword>
<dbReference type="GO" id="GO:0000976">
    <property type="term" value="F:transcription cis-regulatory region binding"/>
    <property type="evidence" value="ECO:0007669"/>
    <property type="project" value="TreeGrafter"/>
</dbReference>
<dbReference type="Gene3D" id="1.10.357.10">
    <property type="entry name" value="Tetracycline Repressor, domain 2"/>
    <property type="match status" value="1"/>
</dbReference>
<dbReference type="PRINTS" id="PR00455">
    <property type="entry name" value="HTHTETR"/>
</dbReference>
<feature type="domain" description="HTH tetR-type" evidence="6">
    <location>
        <begin position="30"/>
        <end position="90"/>
    </location>
</feature>
<evidence type="ECO:0000313" key="7">
    <source>
        <dbReference type="EMBL" id="GLK13056.1"/>
    </source>
</evidence>
<feature type="region of interest" description="Disordered" evidence="5">
    <location>
        <begin position="219"/>
        <end position="238"/>
    </location>
</feature>
<proteinExistence type="predicted"/>
<dbReference type="Proteomes" id="UP001143474">
    <property type="component" value="Unassembled WGS sequence"/>
</dbReference>
<reference evidence="7" key="2">
    <citation type="submission" date="2023-01" db="EMBL/GenBank/DDBJ databases">
        <authorList>
            <person name="Sun Q."/>
            <person name="Evtushenko L."/>
        </authorList>
    </citation>
    <scope>NUCLEOTIDE SEQUENCE</scope>
    <source>
        <strain evidence="7">VKM Ac-2007</strain>
    </source>
</reference>
<reference evidence="7" key="1">
    <citation type="journal article" date="2014" name="Int. J. Syst. Evol. Microbiol.">
        <title>Complete genome sequence of Corynebacterium casei LMG S-19264T (=DSM 44701T), isolated from a smear-ripened cheese.</title>
        <authorList>
            <consortium name="US DOE Joint Genome Institute (JGI-PGF)"/>
            <person name="Walter F."/>
            <person name="Albersmeier A."/>
            <person name="Kalinowski J."/>
            <person name="Ruckert C."/>
        </authorList>
    </citation>
    <scope>NUCLEOTIDE SEQUENCE</scope>
    <source>
        <strain evidence="7">VKM Ac-2007</strain>
    </source>
</reference>
<keyword evidence="2 4" id="KW-0238">DNA-binding</keyword>
<dbReference type="InterPro" id="IPR041347">
    <property type="entry name" value="MftR_C"/>
</dbReference>
<dbReference type="Pfam" id="PF17754">
    <property type="entry name" value="TetR_C_14"/>
    <property type="match status" value="1"/>
</dbReference>
<keyword evidence="8" id="KW-1185">Reference proteome</keyword>
<evidence type="ECO:0000256" key="4">
    <source>
        <dbReference type="PROSITE-ProRule" id="PRU00335"/>
    </source>
</evidence>
<dbReference type="Gene3D" id="1.10.10.60">
    <property type="entry name" value="Homeodomain-like"/>
    <property type="match status" value="1"/>
</dbReference>
<dbReference type="AlphaFoldDB" id="A0A9W6I7Y5"/>
<evidence type="ECO:0000256" key="3">
    <source>
        <dbReference type="ARBA" id="ARBA00023163"/>
    </source>
</evidence>
<evidence type="ECO:0000256" key="2">
    <source>
        <dbReference type="ARBA" id="ARBA00023125"/>
    </source>
</evidence>
<keyword evidence="3" id="KW-0804">Transcription</keyword>
<dbReference type="SUPFAM" id="SSF46689">
    <property type="entry name" value="Homeodomain-like"/>
    <property type="match status" value="1"/>
</dbReference>
<comment type="caution">
    <text evidence="7">The sequence shown here is derived from an EMBL/GenBank/DDBJ whole genome shotgun (WGS) entry which is preliminary data.</text>
</comment>
<sequence length="238" mass="26062">MIPGMAVTPTAPGAATPDDRALPLRERKRLRTRRTLAETALRMFTEKGFDATTLEELVEEAEVSKSTFFRAFPAKEAVAIEAETQLWAAYVAALEERELSGVVLVELRDALTRAAVALDPDWDRRYVATRRLILATPALLAYVDHHRTGVERQVVACLTGKLGLDDDDLRPQVLAELATTAWSVAARRWVREEGRAGREVLIRRLHGAFEAVPASLDLSASQASPAPSASLEPPASRA</sequence>
<evidence type="ECO:0000256" key="5">
    <source>
        <dbReference type="SAM" id="MobiDB-lite"/>
    </source>
</evidence>
<accession>A0A9W6I7Y5</accession>
<dbReference type="PROSITE" id="PS50977">
    <property type="entry name" value="HTH_TETR_2"/>
    <property type="match status" value="1"/>
</dbReference>